<name>A0A1Y2HZR5_9FUNG</name>
<feature type="compositionally biased region" description="Polar residues" evidence="1">
    <location>
        <begin position="638"/>
        <end position="669"/>
    </location>
</feature>
<dbReference type="PANTHER" id="PTHR45834">
    <property type="entry name" value="RHO GUANINE NUCLEOTIDE EXCHANGE FACTOR 9-RELATED"/>
    <property type="match status" value="1"/>
</dbReference>
<feature type="domain" description="DH" evidence="2">
    <location>
        <begin position="159"/>
        <end position="312"/>
    </location>
</feature>
<feature type="compositionally biased region" description="Basic residues" evidence="1">
    <location>
        <begin position="839"/>
        <end position="851"/>
    </location>
</feature>
<feature type="region of interest" description="Disordered" evidence="1">
    <location>
        <begin position="702"/>
        <end position="726"/>
    </location>
</feature>
<dbReference type="Pfam" id="PF00621">
    <property type="entry name" value="RhoGEF"/>
    <property type="match status" value="1"/>
</dbReference>
<proteinExistence type="predicted"/>
<dbReference type="SUPFAM" id="SSF48065">
    <property type="entry name" value="DBL homology domain (DH-domain)"/>
    <property type="match status" value="1"/>
</dbReference>
<evidence type="ECO:0000313" key="4">
    <source>
        <dbReference type="Proteomes" id="UP000193411"/>
    </source>
</evidence>
<dbReference type="STRING" id="765915.A0A1Y2HZR5"/>
<sequence length="869" mass="92343">MHAAVAAAGSTEFLEVSATLTIEDTTFTVSYDESNAPPLVFALPAAKVFLNVPKTDLSQLAPPYRVFLENDQNKALLLLDSLTLFIDAVRKINRRIRANQIESHHERSVAATVIQAHRQFLALRQAAVTIQRYSRGRLARKSAKVHRAESRKRREHQEHRERVIHELVSTEESYVRNLDVLVRVYWRPLRSLFGSRSLGGITAASVELIFGNIDAIFEKHGEFLEELVAVAGEKREEVASPSSAGTGESVSITVEGETLPQPPQKRKTLGQLFIGMSQWLDIYVPYCVNYQESKTELDRCSKVPIFSDYLSRALNGIRQAAKKINRAKKYHDSKSYIQDFSHKLHRGLGSAGQGPPSDERNYVSEGLATYVASKPGPGGAGKALTVYLFLFVDQLVVMQAKGGALGRAASPGPGGTAGAVYDAESMFTLPNPATSSNQSHNSATTGGSPVSTASGRGRNNSSPTQPSPNTKDYASDKSARTSSPGDPPSAGGAVARREHAFMLVEASRANLFSPDDSTPGMGLFGSGAAPDTPVACHKFIVESRDSKSRWLEDLAECREILDQRRDIMGIMKIGRGASATSTMTGVGLQAVLTQQLSNSSDIHHHVLSGPILEGAERELVPGERISRSPSGHPVESPPRTSGTFSKATAQSLGLDSSAGGANNSPSRQGSLKFGRGRTNRTYKSVGDLFSGLDASCNTASGNNAEASAGTSHDAAMSGSKDAHLDDKSATMSHSMNAGAIKTMGGTSDPDILSSSTGAAVQCSTTDAQHAFGTNSQLSHAPQTVARPDVSAVSTPEEETEGGGGDHVSTSRTSVHAEAEHHSVEGSDGSLAKEGEPVKLGKKKDKNGKPMKQRSLGNLMASMFGGGAGN</sequence>
<dbReference type="PROSITE" id="PS50010">
    <property type="entry name" value="DH_2"/>
    <property type="match status" value="1"/>
</dbReference>
<dbReference type="GO" id="GO:0005085">
    <property type="term" value="F:guanyl-nucleotide exchange factor activity"/>
    <property type="evidence" value="ECO:0007669"/>
    <property type="project" value="InterPro"/>
</dbReference>
<feature type="region of interest" description="Disordered" evidence="1">
    <location>
        <begin position="238"/>
        <end position="263"/>
    </location>
</feature>
<dbReference type="SMART" id="SM00325">
    <property type="entry name" value="RhoGEF"/>
    <property type="match status" value="1"/>
</dbReference>
<feature type="compositionally biased region" description="Polar residues" evidence="1">
    <location>
        <begin position="431"/>
        <end position="472"/>
    </location>
</feature>
<keyword evidence="4" id="KW-1185">Reference proteome</keyword>
<feature type="region of interest" description="Disordered" evidence="1">
    <location>
        <begin position="623"/>
        <end position="677"/>
    </location>
</feature>
<accession>A0A1Y2HZR5</accession>
<reference evidence="3 4" key="1">
    <citation type="submission" date="2016-07" db="EMBL/GenBank/DDBJ databases">
        <title>Pervasive Adenine N6-methylation of Active Genes in Fungi.</title>
        <authorList>
            <consortium name="DOE Joint Genome Institute"/>
            <person name="Mondo S.J."/>
            <person name="Dannebaum R.O."/>
            <person name="Kuo R.C."/>
            <person name="Labutti K."/>
            <person name="Haridas S."/>
            <person name="Kuo A."/>
            <person name="Salamov A."/>
            <person name="Ahrendt S.R."/>
            <person name="Lipzen A."/>
            <person name="Sullivan W."/>
            <person name="Andreopoulos W.B."/>
            <person name="Clum A."/>
            <person name="Lindquist E."/>
            <person name="Daum C."/>
            <person name="Ramamoorthy G.K."/>
            <person name="Gryganskyi A."/>
            <person name="Culley D."/>
            <person name="Magnuson J.K."/>
            <person name="James T.Y."/>
            <person name="O'Malley M.A."/>
            <person name="Stajich J.E."/>
            <person name="Spatafora J.W."/>
            <person name="Visel A."/>
            <person name="Grigoriev I.V."/>
        </authorList>
    </citation>
    <scope>NUCLEOTIDE SEQUENCE [LARGE SCALE GENOMIC DNA]</scope>
    <source>
        <strain evidence="3 4">PL171</strain>
    </source>
</reference>
<feature type="compositionally biased region" description="Polar residues" evidence="1">
    <location>
        <begin position="240"/>
        <end position="252"/>
    </location>
</feature>
<dbReference type="AlphaFoldDB" id="A0A1Y2HZR5"/>
<feature type="region of interest" description="Disordered" evidence="1">
    <location>
        <begin position="429"/>
        <end position="493"/>
    </location>
</feature>
<dbReference type="PANTHER" id="PTHR45834:SF3">
    <property type="entry name" value="RHO GUANINE NUCLEOTIDE EXCHANGE FACTOR 3, ISOFORM L"/>
    <property type="match status" value="1"/>
</dbReference>
<dbReference type="CDD" id="cd23767">
    <property type="entry name" value="IQCD"/>
    <property type="match status" value="1"/>
</dbReference>
<evidence type="ECO:0000313" key="3">
    <source>
        <dbReference type="EMBL" id="ORZ40097.1"/>
    </source>
</evidence>
<dbReference type="InterPro" id="IPR053086">
    <property type="entry name" value="RhoGEF_domain"/>
</dbReference>
<dbReference type="EMBL" id="MCFL01000004">
    <property type="protein sequence ID" value="ORZ40097.1"/>
    <property type="molecule type" value="Genomic_DNA"/>
</dbReference>
<dbReference type="InterPro" id="IPR000219">
    <property type="entry name" value="DH_dom"/>
</dbReference>
<dbReference type="GO" id="GO:0005829">
    <property type="term" value="C:cytosol"/>
    <property type="evidence" value="ECO:0007669"/>
    <property type="project" value="TreeGrafter"/>
</dbReference>
<dbReference type="Gene3D" id="1.20.900.10">
    <property type="entry name" value="Dbl homology (DH) domain"/>
    <property type="match status" value="1"/>
</dbReference>
<evidence type="ECO:0000259" key="2">
    <source>
        <dbReference type="PROSITE" id="PS50010"/>
    </source>
</evidence>
<dbReference type="OrthoDB" id="660555at2759"/>
<organism evidence="3 4">
    <name type="scientific">Catenaria anguillulae PL171</name>
    <dbReference type="NCBI Taxonomy" id="765915"/>
    <lineage>
        <taxon>Eukaryota</taxon>
        <taxon>Fungi</taxon>
        <taxon>Fungi incertae sedis</taxon>
        <taxon>Blastocladiomycota</taxon>
        <taxon>Blastocladiomycetes</taxon>
        <taxon>Blastocladiales</taxon>
        <taxon>Catenariaceae</taxon>
        <taxon>Catenaria</taxon>
    </lineage>
</organism>
<comment type="caution">
    <text evidence="3">The sequence shown here is derived from an EMBL/GenBank/DDBJ whole genome shotgun (WGS) entry which is preliminary data.</text>
</comment>
<dbReference type="InterPro" id="IPR035899">
    <property type="entry name" value="DBL_dom_sf"/>
</dbReference>
<evidence type="ECO:0000256" key="1">
    <source>
        <dbReference type="SAM" id="MobiDB-lite"/>
    </source>
</evidence>
<feature type="compositionally biased region" description="Basic and acidic residues" evidence="1">
    <location>
        <begin position="814"/>
        <end position="838"/>
    </location>
</feature>
<protein>
    <recommendedName>
        <fullName evidence="2">DH domain-containing protein</fullName>
    </recommendedName>
</protein>
<dbReference type="Proteomes" id="UP000193411">
    <property type="component" value="Unassembled WGS sequence"/>
</dbReference>
<gene>
    <name evidence="3" type="ORF">BCR44DRAFT_1482613</name>
</gene>
<dbReference type="PROSITE" id="PS50096">
    <property type="entry name" value="IQ"/>
    <property type="match status" value="1"/>
</dbReference>
<feature type="region of interest" description="Disordered" evidence="1">
    <location>
        <begin position="774"/>
        <end position="869"/>
    </location>
</feature>